<proteinExistence type="predicted"/>
<sequence length="102" mass="11403">MNPRACYSEFTKPTSTGVLRLDPQSSSTDGTLSGKLIEIDVDEPPEYEAISYVWGKRKDAGQVLCEGPNNQKSMIKCTGNGEDVLRRMQHQTKSRLLWLDAI</sequence>
<keyword evidence="3" id="KW-1185">Reference proteome</keyword>
<organism evidence="2 3">
    <name type="scientific">Clohesyomyces aquaticus</name>
    <dbReference type="NCBI Taxonomy" id="1231657"/>
    <lineage>
        <taxon>Eukaryota</taxon>
        <taxon>Fungi</taxon>
        <taxon>Dikarya</taxon>
        <taxon>Ascomycota</taxon>
        <taxon>Pezizomycotina</taxon>
        <taxon>Dothideomycetes</taxon>
        <taxon>Pleosporomycetidae</taxon>
        <taxon>Pleosporales</taxon>
        <taxon>Lindgomycetaceae</taxon>
        <taxon>Clohesyomyces</taxon>
    </lineage>
</organism>
<feature type="domain" description="Heterokaryon incompatibility" evidence="1">
    <location>
        <begin position="47"/>
        <end position="102"/>
    </location>
</feature>
<dbReference type="PANTHER" id="PTHR24148:SF64">
    <property type="entry name" value="HETEROKARYON INCOMPATIBILITY DOMAIN-CONTAINING PROTEIN"/>
    <property type="match status" value="1"/>
</dbReference>
<evidence type="ECO:0000313" key="2">
    <source>
        <dbReference type="EMBL" id="ORY12635.1"/>
    </source>
</evidence>
<dbReference type="InterPro" id="IPR052895">
    <property type="entry name" value="HetReg/Transcr_Mod"/>
</dbReference>
<evidence type="ECO:0000259" key="1">
    <source>
        <dbReference type="Pfam" id="PF06985"/>
    </source>
</evidence>
<evidence type="ECO:0000313" key="3">
    <source>
        <dbReference type="Proteomes" id="UP000193144"/>
    </source>
</evidence>
<protein>
    <recommendedName>
        <fullName evidence="1">Heterokaryon incompatibility domain-containing protein</fullName>
    </recommendedName>
</protein>
<gene>
    <name evidence="2" type="ORF">BCR34DRAFT_290624</name>
</gene>
<accession>A0A1Y1ZS45</accession>
<dbReference type="InterPro" id="IPR010730">
    <property type="entry name" value="HET"/>
</dbReference>
<dbReference type="EMBL" id="MCFA01000049">
    <property type="protein sequence ID" value="ORY12635.1"/>
    <property type="molecule type" value="Genomic_DNA"/>
</dbReference>
<comment type="caution">
    <text evidence="2">The sequence shown here is derived from an EMBL/GenBank/DDBJ whole genome shotgun (WGS) entry which is preliminary data.</text>
</comment>
<name>A0A1Y1ZS45_9PLEO</name>
<dbReference type="AlphaFoldDB" id="A0A1Y1ZS45"/>
<reference evidence="2 3" key="1">
    <citation type="submission" date="2016-07" db="EMBL/GenBank/DDBJ databases">
        <title>Pervasive Adenine N6-methylation of Active Genes in Fungi.</title>
        <authorList>
            <consortium name="DOE Joint Genome Institute"/>
            <person name="Mondo S.J."/>
            <person name="Dannebaum R.O."/>
            <person name="Kuo R.C."/>
            <person name="Labutti K."/>
            <person name="Haridas S."/>
            <person name="Kuo A."/>
            <person name="Salamov A."/>
            <person name="Ahrendt S.R."/>
            <person name="Lipzen A."/>
            <person name="Sullivan W."/>
            <person name="Andreopoulos W.B."/>
            <person name="Clum A."/>
            <person name="Lindquist E."/>
            <person name="Daum C."/>
            <person name="Ramamoorthy G.K."/>
            <person name="Gryganskyi A."/>
            <person name="Culley D."/>
            <person name="Magnuson J.K."/>
            <person name="James T.Y."/>
            <person name="O'Malley M.A."/>
            <person name="Stajich J.E."/>
            <person name="Spatafora J.W."/>
            <person name="Visel A."/>
            <person name="Grigoriev I.V."/>
        </authorList>
    </citation>
    <scope>NUCLEOTIDE SEQUENCE [LARGE SCALE GENOMIC DNA]</scope>
    <source>
        <strain evidence="2 3">CBS 115471</strain>
    </source>
</reference>
<dbReference type="Proteomes" id="UP000193144">
    <property type="component" value="Unassembled WGS sequence"/>
</dbReference>
<dbReference type="Pfam" id="PF06985">
    <property type="entry name" value="HET"/>
    <property type="match status" value="1"/>
</dbReference>
<dbReference type="OrthoDB" id="3945219at2759"/>
<dbReference type="PANTHER" id="PTHR24148">
    <property type="entry name" value="ANKYRIN REPEAT DOMAIN-CONTAINING PROTEIN 39 HOMOLOG-RELATED"/>
    <property type="match status" value="1"/>
</dbReference>